<keyword evidence="6" id="KW-0560">Oxidoreductase</keyword>
<proteinExistence type="inferred from homology"/>
<feature type="transmembrane region" description="Helical" evidence="7">
    <location>
        <begin position="12"/>
        <end position="29"/>
    </location>
</feature>
<keyword evidence="9" id="KW-1185">Reference proteome</keyword>
<dbReference type="CDD" id="cd20615">
    <property type="entry name" value="CYP_GliC-like"/>
    <property type="match status" value="1"/>
</dbReference>
<comment type="caution">
    <text evidence="8">The sequence shown here is derived from an EMBL/GenBank/DDBJ whole genome shotgun (WGS) entry which is preliminary data.</text>
</comment>
<evidence type="ECO:0000256" key="1">
    <source>
        <dbReference type="ARBA" id="ARBA00001971"/>
    </source>
</evidence>
<evidence type="ECO:0000256" key="6">
    <source>
        <dbReference type="RuleBase" id="RU000461"/>
    </source>
</evidence>
<evidence type="ECO:0000256" key="5">
    <source>
        <dbReference type="ARBA" id="ARBA00023004"/>
    </source>
</evidence>
<evidence type="ECO:0000256" key="7">
    <source>
        <dbReference type="SAM" id="Phobius"/>
    </source>
</evidence>
<comment type="cofactor">
    <cofactor evidence="1">
        <name>heme</name>
        <dbReference type="ChEBI" id="CHEBI:30413"/>
    </cofactor>
</comment>
<accession>A0ABR1RKS7</accession>
<dbReference type="PRINTS" id="PR00463">
    <property type="entry name" value="EP450I"/>
</dbReference>
<dbReference type="Pfam" id="PF00067">
    <property type="entry name" value="p450"/>
    <property type="match status" value="1"/>
</dbReference>
<dbReference type="InterPro" id="IPR036396">
    <property type="entry name" value="Cyt_P450_sf"/>
</dbReference>
<dbReference type="Proteomes" id="UP001396898">
    <property type="component" value="Unassembled WGS sequence"/>
</dbReference>
<keyword evidence="3 6" id="KW-0349">Heme</keyword>
<keyword evidence="7" id="KW-0812">Transmembrane</keyword>
<protein>
    <recommendedName>
        <fullName evidence="10">Cytochrome P450 monooxygenase</fullName>
    </recommendedName>
</protein>
<dbReference type="InterPro" id="IPR050121">
    <property type="entry name" value="Cytochrome_P450_monoxygenase"/>
</dbReference>
<gene>
    <name evidence="8" type="ORF">PG991_009008</name>
</gene>
<dbReference type="PANTHER" id="PTHR24305:SF166">
    <property type="entry name" value="CYTOCHROME P450 12A4, MITOCHONDRIAL-RELATED"/>
    <property type="match status" value="1"/>
</dbReference>
<comment type="similarity">
    <text evidence="2 6">Belongs to the cytochrome P450 family.</text>
</comment>
<sequence>MFQPFFLLSPSYTGAIWVILPLSVLALSLSSPRVRSRLNDLLSAGINEYLLWRYPIRHTDLDRNIPTCPYRFPNGQGDVGKFLKGLENSERWETKYGSVYRIWSGMRGEIVITRPDQLQTIFKDSDKHFKAVNNNSGYLMGQVLGKCLGLISGQEWKAVRAAIEQPFLRRNASNYVDMVEKHVIRYMEDLHLHGALDRGLLDPAEDLKLLPFWVVAEIIYGELSPQMTQDLRELAPLREALFRKVIAGGVSRFSFSRYLPTQANQLLAEFQGRWRSFNDGLYSLRKASKPEAPPIVHLYDRVLTGSITMDQMLQTLDESLYANLDVTIGAISWNLVFLAAYPQYQKLLVEELATHLAGEKSRQQYILSNSTLLAACVSESSRLRPLAAFSVPQSAPTPRVVDGYMIPGGVDFIVDSYGLNVRHEFWGPDSASYRPERFLEKGALEMRYHFWRFGFGPRQCMGKYVADIITRQLIVHIVEHYRLSLLEKTSGWARDPETWINHPKMQIQCTRK</sequence>
<keyword evidence="6" id="KW-0503">Monooxygenase</keyword>
<dbReference type="InterPro" id="IPR001128">
    <property type="entry name" value="Cyt_P450"/>
</dbReference>
<keyword evidence="7" id="KW-1133">Transmembrane helix</keyword>
<dbReference type="Gene3D" id="1.10.630.10">
    <property type="entry name" value="Cytochrome P450"/>
    <property type="match status" value="1"/>
</dbReference>
<evidence type="ECO:0000256" key="2">
    <source>
        <dbReference type="ARBA" id="ARBA00010617"/>
    </source>
</evidence>
<dbReference type="EMBL" id="JAQQWI010000013">
    <property type="protein sequence ID" value="KAK8013415.1"/>
    <property type="molecule type" value="Genomic_DNA"/>
</dbReference>
<name>A0ABR1RKS7_9PEZI</name>
<dbReference type="InterPro" id="IPR017972">
    <property type="entry name" value="Cyt_P450_CS"/>
</dbReference>
<evidence type="ECO:0008006" key="10">
    <source>
        <dbReference type="Google" id="ProtNLM"/>
    </source>
</evidence>
<keyword evidence="5 6" id="KW-0408">Iron</keyword>
<evidence type="ECO:0000313" key="8">
    <source>
        <dbReference type="EMBL" id="KAK8013415.1"/>
    </source>
</evidence>
<dbReference type="InterPro" id="IPR002401">
    <property type="entry name" value="Cyt_P450_E_grp-I"/>
</dbReference>
<dbReference type="PANTHER" id="PTHR24305">
    <property type="entry name" value="CYTOCHROME P450"/>
    <property type="match status" value="1"/>
</dbReference>
<evidence type="ECO:0000256" key="4">
    <source>
        <dbReference type="ARBA" id="ARBA00022723"/>
    </source>
</evidence>
<dbReference type="SUPFAM" id="SSF48264">
    <property type="entry name" value="Cytochrome P450"/>
    <property type="match status" value="1"/>
</dbReference>
<evidence type="ECO:0000313" key="9">
    <source>
        <dbReference type="Proteomes" id="UP001396898"/>
    </source>
</evidence>
<keyword evidence="7" id="KW-0472">Membrane</keyword>
<keyword evidence="4 6" id="KW-0479">Metal-binding</keyword>
<reference evidence="8 9" key="1">
    <citation type="submission" date="2023-01" db="EMBL/GenBank/DDBJ databases">
        <title>Analysis of 21 Apiospora genomes using comparative genomics revels a genus with tremendous synthesis potential of carbohydrate active enzymes and secondary metabolites.</title>
        <authorList>
            <person name="Sorensen T."/>
        </authorList>
    </citation>
    <scope>NUCLEOTIDE SEQUENCE [LARGE SCALE GENOMIC DNA]</scope>
    <source>
        <strain evidence="8 9">CBS 20057</strain>
    </source>
</reference>
<dbReference type="PROSITE" id="PS00086">
    <property type="entry name" value="CYTOCHROME_P450"/>
    <property type="match status" value="1"/>
</dbReference>
<evidence type="ECO:0000256" key="3">
    <source>
        <dbReference type="ARBA" id="ARBA00022617"/>
    </source>
</evidence>
<organism evidence="8 9">
    <name type="scientific">Apiospora marii</name>
    <dbReference type="NCBI Taxonomy" id="335849"/>
    <lineage>
        <taxon>Eukaryota</taxon>
        <taxon>Fungi</taxon>
        <taxon>Dikarya</taxon>
        <taxon>Ascomycota</taxon>
        <taxon>Pezizomycotina</taxon>
        <taxon>Sordariomycetes</taxon>
        <taxon>Xylariomycetidae</taxon>
        <taxon>Amphisphaeriales</taxon>
        <taxon>Apiosporaceae</taxon>
        <taxon>Apiospora</taxon>
    </lineage>
</organism>